<gene>
    <name evidence="8 10" type="primary">mobA</name>
    <name evidence="10" type="ordered locus">TERTU_2875</name>
</gene>
<keyword evidence="7 8" id="KW-0501">Molybdenum cofactor biosynthesis</keyword>
<feature type="binding site" evidence="8">
    <location>
        <position position="25"/>
    </location>
    <ligand>
        <name>GTP</name>
        <dbReference type="ChEBI" id="CHEBI:37565"/>
    </ligand>
</feature>
<comment type="subunit">
    <text evidence="8">Monomer.</text>
</comment>
<dbReference type="CDD" id="cd02503">
    <property type="entry name" value="MobA"/>
    <property type="match status" value="1"/>
</dbReference>
<dbReference type="KEGG" id="ttu:TERTU_2875"/>
<dbReference type="Gene3D" id="3.90.550.10">
    <property type="entry name" value="Spore Coat Polysaccharide Biosynthesis Protein SpsA, Chain A"/>
    <property type="match status" value="1"/>
</dbReference>
<proteinExistence type="inferred from homology"/>
<evidence type="ECO:0000256" key="4">
    <source>
        <dbReference type="ARBA" id="ARBA00022741"/>
    </source>
</evidence>
<keyword evidence="1 8" id="KW-0963">Cytoplasm</keyword>
<dbReference type="OrthoDB" id="9788394at2"/>
<dbReference type="GO" id="GO:1902758">
    <property type="term" value="P:bis(molybdopterin guanine dinucleotide)molybdenum biosynthetic process"/>
    <property type="evidence" value="ECO:0007669"/>
    <property type="project" value="TreeGrafter"/>
</dbReference>
<organism evidence="10 11">
    <name type="scientific">Teredinibacter turnerae (strain ATCC 39867 / T7901)</name>
    <dbReference type="NCBI Taxonomy" id="377629"/>
    <lineage>
        <taxon>Bacteria</taxon>
        <taxon>Pseudomonadati</taxon>
        <taxon>Pseudomonadota</taxon>
        <taxon>Gammaproteobacteria</taxon>
        <taxon>Cellvibrionales</taxon>
        <taxon>Cellvibrionaceae</taxon>
        <taxon>Teredinibacter</taxon>
    </lineage>
</organism>
<dbReference type="eggNOG" id="COG0746">
    <property type="taxonomic scope" value="Bacteria"/>
</dbReference>
<dbReference type="GO" id="GO:0061603">
    <property type="term" value="F:molybdenum cofactor guanylyltransferase activity"/>
    <property type="evidence" value="ECO:0007669"/>
    <property type="project" value="UniProtKB-EC"/>
</dbReference>
<keyword evidence="5 8" id="KW-0460">Magnesium</keyword>
<dbReference type="SUPFAM" id="SSF53448">
    <property type="entry name" value="Nucleotide-diphospho-sugar transferases"/>
    <property type="match status" value="1"/>
</dbReference>
<evidence type="ECO:0000259" key="9">
    <source>
        <dbReference type="Pfam" id="PF12804"/>
    </source>
</evidence>
<dbReference type="InterPro" id="IPR025877">
    <property type="entry name" value="MobA-like_NTP_Trfase"/>
</dbReference>
<protein>
    <recommendedName>
        <fullName evidence="8">Molybdenum cofactor guanylyltransferase</fullName>
        <shortName evidence="8">MoCo guanylyltransferase</shortName>
        <ecNumber evidence="8">2.7.7.77</ecNumber>
    </recommendedName>
    <alternativeName>
        <fullName evidence="8">GTP:molybdopterin guanylyltransferase</fullName>
    </alternativeName>
    <alternativeName>
        <fullName evidence="8">Mo-MPT guanylyltransferase</fullName>
    </alternativeName>
    <alternativeName>
        <fullName evidence="8">Molybdopterin guanylyltransferase</fullName>
    </alternativeName>
    <alternativeName>
        <fullName evidence="8">Molybdopterin-guanine dinucleotide synthase</fullName>
        <shortName evidence="8">MGD synthase</shortName>
    </alternativeName>
</protein>
<name>C5BN93_TERTT</name>
<feature type="binding site" evidence="8">
    <location>
        <position position="71"/>
    </location>
    <ligand>
        <name>GTP</name>
        <dbReference type="ChEBI" id="CHEBI:37565"/>
    </ligand>
</feature>
<feature type="binding site" evidence="8">
    <location>
        <position position="110"/>
    </location>
    <ligand>
        <name>GTP</name>
        <dbReference type="ChEBI" id="CHEBI:37565"/>
    </ligand>
</feature>
<dbReference type="AlphaFoldDB" id="C5BN93"/>
<evidence type="ECO:0000313" key="10">
    <source>
        <dbReference type="EMBL" id="ACR13875.1"/>
    </source>
</evidence>
<keyword evidence="6 8" id="KW-0342">GTP-binding</keyword>
<dbReference type="PANTHER" id="PTHR19136">
    <property type="entry name" value="MOLYBDENUM COFACTOR GUANYLYLTRANSFERASE"/>
    <property type="match status" value="1"/>
</dbReference>
<dbReference type="PANTHER" id="PTHR19136:SF81">
    <property type="entry name" value="MOLYBDENUM COFACTOR GUANYLYLTRANSFERASE"/>
    <property type="match status" value="1"/>
</dbReference>
<sequence length="217" mass="23804">MVYASSPIGCILAGGKGERMGGVCKPLLTIGSKSLLELQIAALKPQTRSLLVSTARVANLLAHSNIAVVTDAQCGEQYIQQGPLAGVVSALDWLNREHTDSDWLLTIPGDTLCIPRNFSELLMNSIRRHQSVDAKCAFAVCDNNPYYLAALWHRDCLADLRHYLDSGERKVSQFLCGQNAVKVEFSRTNTASLPPFFNINTQDDYDYAKAAMANKNL</sequence>
<comment type="caution">
    <text evidence="8">Lacks conserved residue(s) required for the propagation of feature annotation.</text>
</comment>
<dbReference type="EC" id="2.7.7.77" evidence="8"/>
<feature type="binding site" evidence="8">
    <location>
        <position position="110"/>
    </location>
    <ligand>
        <name>Mg(2+)</name>
        <dbReference type="ChEBI" id="CHEBI:18420"/>
    </ligand>
</feature>
<dbReference type="EMBL" id="CP001614">
    <property type="protein sequence ID" value="ACR13875.1"/>
    <property type="molecule type" value="Genomic_DNA"/>
</dbReference>
<comment type="domain">
    <text evidence="8">The N-terminal domain determines nucleotide recognition and specific binding, while the C-terminal domain determines the specific binding to the target protein.</text>
</comment>
<dbReference type="GO" id="GO:0005525">
    <property type="term" value="F:GTP binding"/>
    <property type="evidence" value="ECO:0007669"/>
    <property type="project" value="UniProtKB-UniRule"/>
</dbReference>
<comment type="catalytic activity">
    <reaction evidence="8">
        <text>Mo-molybdopterin + GTP + H(+) = Mo-molybdopterin guanine dinucleotide + diphosphate</text>
        <dbReference type="Rhea" id="RHEA:34243"/>
        <dbReference type="ChEBI" id="CHEBI:15378"/>
        <dbReference type="ChEBI" id="CHEBI:33019"/>
        <dbReference type="ChEBI" id="CHEBI:37565"/>
        <dbReference type="ChEBI" id="CHEBI:71302"/>
        <dbReference type="ChEBI" id="CHEBI:71310"/>
        <dbReference type="EC" id="2.7.7.77"/>
    </reaction>
</comment>
<comment type="similarity">
    <text evidence="8">Belongs to the MobA family.</text>
</comment>
<dbReference type="GO" id="GO:0046872">
    <property type="term" value="F:metal ion binding"/>
    <property type="evidence" value="ECO:0007669"/>
    <property type="project" value="UniProtKB-KW"/>
</dbReference>
<feature type="binding site" evidence="8">
    <location>
        <begin position="12"/>
        <end position="14"/>
    </location>
    <ligand>
        <name>GTP</name>
        <dbReference type="ChEBI" id="CHEBI:37565"/>
    </ligand>
</feature>
<dbReference type="InterPro" id="IPR029044">
    <property type="entry name" value="Nucleotide-diphossugar_trans"/>
</dbReference>
<feature type="domain" description="MobA-like NTP transferase" evidence="9">
    <location>
        <begin position="9"/>
        <end position="173"/>
    </location>
</feature>
<accession>C5BN93</accession>
<keyword evidence="4 8" id="KW-0547">Nucleotide-binding</keyword>
<keyword evidence="11" id="KW-1185">Reference proteome</keyword>
<dbReference type="GO" id="GO:0005737">
    <property type="term" value="C:cytoplasm"/>
    <property type="evidence" value="ECO:0007669"/>
    <property type="project" value="UniProtKB-SubCell"/>
</dbReference>
<evidence type="ECO:0000256" key="3">
    <source>
        <dbReference type="ARBA" id="ARBA00022723"/>
    </source>
</evidence>
<evidence type="ECO:0000256" key="8">
    <source>
        <dbReference type="HAMAP-Rule" id="MF_00316"/>
    </source>
</evidence>
<reference evidence="10 11" key="1">
    <citation type="journal article" date="2009" name="PLoS ONE">
        <title>The complete genome of Teredinibacter turnerae T7901: an intracellular endosymbiont of marine wood-boring bivalves (shipworms).</title>
        <authorList>
            <person name="Yang J.C."/>
            <person name="Madupu R."/>
            <person name="Durkin A.S."/>
            <person name="Ekborg N.A."/>
            <person name="Pedamallu C.S."/>
            <person name="Hostetler J.B."/>
            <person name="Radune D."/>
            <person name="Toms B.S."/>
            <person name="Henrissat B."/>
            <person name="Coutinho P.M."/>
            <person name="Schwarz S."/>
            <person name="Field L."/>
            <person name="Trindade-Silva A.E."/>
            <person name="Soares C.A.G."/>
            <person name="Elshahawi S."/>
            <person name="Hanora A."/>
            <person name="Schmidt E.W."/>
            <person name="Haygood M.G."/>
            <person name="Posfai J."/>
            <person name="Benner J."/>
            <person name="Madinger C."/>
            <person name="Nove J."/>
            <person name="Anton B."/>
            <person name="Chaudhary K."/>
            <person name="Foster J."/>
            <person name="Holman A."/>
            <person name="Kumar S."/>
            <person name="Lessard P.A."/>
            <person name="Luyten Y.A."/>
            <person name="Slatko B."/>
            <person name="Wood N."/>
            <person name="Wu B."/>
            <person name="Teplitski M."/>
            <person name="Mougous J.D."/>
            <person name="Ward N."/>
            <person name="Eisen J.A."/>
            <person name="Badger J.H."/>
            <person name="Distel D.L."/>
        </authorList>
    </citation>
    <scope>NUCLEOTIDE SEQUENCE [LARGE SCALE GENOMIC DNA]</scope>
    <source>
        <strain evidence="11">ATCC 39867 / T7901</strain>
    </source>
</reference>
<keyword evidence="2 8" id="KW-0808">Transferase</keyword>
<evidence type="ECO:0000256" key="6">
    <source>
        <dbReference type="ARBA" id="ARBA00023134"/>
    </source>
</evidence>
<dbReference type="Pfam" id="PF12804">
    <property type="entry name" value="NTP_transf_3"/>
    <property type="match status" value="1"/>
</dbReference>
<comment type="function">
    <text evidence="8">Transfers a GMP moiety from GTP to Mo-molybdopterin (Mo-MPT) cofactor (Moco or molybdenum cofactor) to form Mo-molybdopterin guanine dinucleotide (Mo-MGD) cofactor.</text>
</comment>
<dbReference type="RefSeq" id="WP_015819990.1">
    <property type="nucleotide sequence ID" value="NC_012997.1"/>
</dbReference>
<dbReference type="HOGENOM" id="CLU_055597_2_2_6"/>
<comment type="subcellular location">
    <subcellularLocation>
        <location evidence="8">Cytoplasm</location>
    </subcellularLocation>
</comment>
<evidence type="ECO:0000313" key="11">
    <source>
        <dbReference type="Proteomes" id="UP000009080"/>
    </source>
</evidence>
<evidence type="ECO:0000256" key="7">
    <source>
        <dbReference type="ARBA" id="ARBA00023150"/>
    </source>
</evidence>
<evidence type="ECO:0000256" key="2">
    <source>
        <dbReference type="ARBA" id="ARBA00022679"/>
    </source>
</evidence>
<keyword evidence="3 8" id="KW-0479">Metal-binding</keyword>
<dbReference type="HAMAP" id="MF_00316">
    <property type="entry name" value="MobA"/>
    <property type="match status" value="1"/>
</dbReference>
<evidence type="ECO:0000256" key="5">
    <source>
        <dbReference type="ARBA" id="ARBA00022842"/>
    </source>
</evidence>
<dbReference type="Proteomes" id="UP000009080">
    <property type="component" value="Chromosome"/>
</dbReference>
<dbReference type="InterPro" id="IPR013482">
    <property type="entry name" value="Molybde_CF_guanTrfase"/>
</dbReference>
<dbReference type="STRING" id="377629.TERTU_2875"/>
<evidence type="ECO:0000256" key="1">
    <source>
        <dbReference type="ARBA" id="ARBA00022490"/>
    </source>
</evidence>
<comment type="cofactor">
    <cofactor evidence="8">
        <name>Mg(2+)</name>
        <dbReference type="ChEBI" id="CHEBI:18420"/>
    </cofactor>
</comment>